<protein>
    <recommendedName>
        <fullName evidence="3">Methyltransferase type 11 domain-containing protein</fullName>
    </recommendedName>
</protein>
<dbReference type="STRING" id="5098.A0A507QV90"/>
<dbReference type="EMBL" id="VIFY01000087">
    <property type="protein sequence ID" value="TQB71156.1"/>
    <property type="molecule type" value="Genomic_DNA"/>
</dbReference>
<name>A0A507QV90_MONPU</name>
<dbReference type="PANTHER" id="PTHR45036:SF1">
    <property type="entry name" value="METHYLTRANSFERASE LIKE 7A"/>
    <property type="match status" value="1"/>
</dbReference>
<dbReference type="CDD" id="cd02440">
    <property type="entry name" value="AdoMet_MTases"/>
    <property type="match status" value="1"/>
</dbReference>
<organism evidence="1 2">
    <name type="scientific">Monascus purpureus</name>
    <name type="common">Red mold</name>
    <name type="synonym">Monascus anka</name>
    <dbReference type="NCBI Taxonomy" id="5098"/>
    <lineage>
        <taxon>Eukaryota</taxon>
        <taxon>Fungi</taxon>
        <taxon>Dikarya</taxon>
        <taxon>Ascomycota</taxon>
        <taxon>Pezizomycotina</taxon>
        <taxon>Eurotiomycetes</taxon>
        <taxon>Eurotiomycetidae</taxon>
        <taxon>Eurotiales</taxon>
        <taxon>Aspergillaceae</taxon>
        <taxon>Monascus</taxon>
    </lineage>
</organism>
<dbReference type="InterPro" id="IPR052356">
    <property type="entry name" value="Thiol_S-MT"/>
</dbReference>
<dbReference type="SUPFAM" id="SSF53335">
    <property type="entry name" value="S-adenosyl-L-methionine-dependent methyltransferases"/>
    <property type="match status" value="1"/>
</dbReference>
<proteinExistence type="predicted"/>
<accession>A0A507QV90</accession>
<dbReference type="Proteomes" id="UP000319663">
    <property type="component" value="Unassembled WGS sequence"/>
</dbReference>
<dbReference type="Gene3D" id="3.40.50.150">
    <property type="entry name" value="Vaccinia Virus protein VP39"/>
    <property type="match status" value="1"/>
</dbReference>
<gene>
    <name evidence="1" type="ORF">MPDQ_007746</name>
</gene>
<sequence>MASSDQLTLSRQIQALFEPGHILAFAMKHYVVTCYETVFKRGQILAPILQSSRVRDDAFGRFWTEFTLMQPSTESESPDKAAVAAASVPRRPNQSSDLIPSILAKAAGIVLDIGPGTGSQIPLLCSPEIKAIYGPEPCKSLHPELSAKIRQYGLENKYHILPCSAEASELLPALKEEGLVSDNSNTPEETGGVFDTIICVRVLCSVPNPEKVVGDLYSLLKPGGKLLVTEHVVNLWTTAKGSLIARFAQSFYEFLGWRHLPQHTI</sequence>
<dbReference type="InterPro" id="IPR029063">
    <property type="entry name" value="SAM-dependent_MTases_sf"/>
</dbReference>
<keyword evidence="2" id="KW-1185">Reference proteome</keyword>
<dbReference type="PANTHER" id="PTHR45036">
    <property type="entry name" value="METHYLTRANSFERASE LIKE 7B"/>
    <property type="match status" value="1"/>
</dbReference>
<comment type="caution">
    <text evidence="1">The sequence shown here is derived from an EMBL/GenBank/DDBJ whole genome shotgun (WGS) entry which is preliminary data.</text>
</comment>
<dbReference type="AlphaFoldDB" id="A0A507QV90"/>
<evidence type="ECO:0000313" key="1">
    <source>
        <dbReference type="EMBL" id="TQB71156.1"/>
    </source>
</evidence>
<reference evidence="1 2" key="1">
    <citation type="submission" date="2019-06" db="EMBL/GenBank/DDBJ databases">
        <title>Wine fermentation using esterase from Monascus purpureus.</title>
        <authorList>
            <person name="Geng C."/>
            <person name="Zhang Y."/>
        </authorList>
    </citation>
    <scope>NUCLEOTIDE SEQUENCE [LARGE SCALE GENOMIC DNA]</scope>
    <source>
        <strain evidence="1">HQ1</strain>
    </source>
</reference>
<evidence type="ECO:0008006" key="3">
    <source>
        <dbReference type="Google" id="ProtNLM"/>
    </source>
</evidence>
<evidence type="ECO:0000313" key="2">
    <source>
        <dbReference type="Proteomes" id="UP000319663"/>
    </source>
</evidence>
<dbReference type="Pfam" id="PF13489">
    <property type="entry name" value="Methyltransf_23"/>
    <property type="match status" value="1"/>
</dbReference>